<evidence type="ECO:0000259" key="5">
    <source>
        <dbReference type="PROSITE" id="PS50931"/>
    </source>
</evidence>
<evidence type="ECO:0000313" key="7">
    <source>
        <dbReference type="Proteomes" id="UP000249590"/>
    </source>
</evidence>
<name>A0A8B2P6V2_9HYPH</name>
<dbReference type="InterPro" id="IPR058163">
    <property type="entry name" value="LysR-type_TF_proteobact-type"/>
</dbReference>
<dbReference type="PANTHER" id="PTHR30537">
    <property type="entry name" value="HTH-TYPE TRANSCRIPTIONAL REGULATOR"/>
    <property type="match status" value="1"/>
</dbReference>
<dbReference type="PANTHER" id="PTHR30537:SF3">
    <property type="entry name" value="TRANSCRIPTIONAL REGULATORY PROTEIN"/>
    <property type="match status" value="1"/>
</dbReference>
<dbReference type="InterPro" id="IPR036388">
    <property type="entry name" value="WH-like_DNA-bd_sf"/>
</dbReference>
<dbReference type="Gene3D" id="1.10.10.10">
    <property type="entry name" value="Winged helix-like DNA-binding domain superfamily/Winged helix DNA-binding domain"/>
    <property type="match status" value="1"/>
</dbReference>
<evidence type="ECO:0000313" key="6">
    <source>
        <dbReference type="EMBL" id="RAI04319.1"/>
    </source>
</evidence>
<comment type="similarity">
    <text evidence="1">Belongs to the LysR transcriptional regulatory family.</text>
</comment>
<gene>
    <name evidence="6" type="ORF">DLJ53_07710</name>
</gene>
<dbReference type="InterPro" id="IPR036390">
    <property type="entry name" value="WH_DNA-bd_sf"/>
</dbReference>
<dbReference type="FunFam" id="1.10.10.10:FF:000001">
    <property type="entry name" value="LysR family transcriptional regulator"/>
    <property type="match status" value="1"/>
</dbReference>
<dbReference type="Pfam" id="PF03466">
    <property type="entry name" value="LysR_substrate"/>
    <property type="match status" value="1"/>
</dbReference>
<sequence>MDWNDAKLFLAVAREGQVLAAAGRLGISQATLSRRVQALEEAVGARLFERSTRGAALTDAGRLFLETAERVEAEMLSATERLKAVEAAPAGTVRIGAPDGLGSAYIAARLGALGMRYPALRVQLVPLTRNFSLSQREADVAIMIGRPKKGRLRARLLADYTLGLYATRVYLAGHGVPERVEDLANHRLVGYVDDLMPSAELNYAEEVWRGWTSAFEVSTAIGQREVVASGAAIGLLHDFMVASDERFVPVLPDRRPVRSYVAVWHENLQGSRRLSAVVDFLAEAMRRDKALFSPRA</sequence>
<dbReference type="GO" id="GO:0043565">
    <property type="term" value="F:sequence-specific DNA binding"/>
    <property type="evidence" value="ECO:0007669"/>
    <property type="project" value="TreeGrafter"/>
</dbReference>
<dbReference type="AlphaFoldDB" id="A0A8B2P6V2"/>
<dbReference type="InterPro" id="IPR005119">
    <property type="entry name" value="LysR_subst-bd"/>
</dbReference>
<organism evidence="6 7">
    <name type="scientific">Acuticoccus sediminis</name>
    <dbReference type="NCBI Taxonomy" id="2184697"/>
    <lineage>
        <taxon>Bacteria</taxon>
        <taxon>Pseudomonadati</taxon>
        <taxon>Pseudomonadota</taxon>
        <taxon>Alphaproteobacteria</taxon>
        <taxon>Hyphomicrobiales</taxon>
        <taxon>Amorphaceae</taxon>
        <taxon>Acuticoccus</taxon>
    </lineage>
</organism>
<keyword evidence="2" id="KW-0805">Transcription regulation</keyword>
<dbReference type="GO" id="GO:0003700">
    <property type="term" value="F:DNA-binding transcription factor activity"/>
    <property type="evidence" value="ECO:0007669"/>
    <property type="project" value="InterPro"/>
</dbReference>
<dbReference type="GO" id="GO:0006351">
    <property type="term" value="P:DNA-templated transcription"/>
    <property type="evidence" value="ECO:0007669"/>
    <property type="project" value="TreeGrafter"/>
</dbReference>
<keyword evidence="4" id="KW-0804">Transcription</keyword>
<evidence type="ECO:0000256" key="1">
    <source>
        <dbReference type="ARBA" id="ARBA00009437"/>
    </source>
</evidence>
<dbReference type="PROSITE" id="PS50931">
    <property type="entry name" value="HTH_LYSR"/>
    <property type="match status" value="1"/>
</dbReference>
<evidence type="ECO:0000256" key="4">
    <source>
        <dbReference type="ARBA" id="ARBA00023163"/>
    </source>
</evidence>
<dbReference type="Gene3D" id="3.40.190.290">
    <property type="match status" value="1"/>
</dbReference>
<evidence type="ECO:0000256" key="3">
    <source>
        <dbReference type="ARBA" id="ARBA00023125"/>
    </source>
</evidence>
<comment type="caution">
    <text evidence="6">The sequence shown here is derived from an EMBL/GenBank/DDBJ whole genome shotgun (WGS) entry which is preliminary data.</text>
</comment>
<dbReference type="EMBL" id="QHHQ01000001">
    <property type="protein sequence ID" value="RAI04319.1"/>
    <property type="molecule type" value="Genomic_DNA"/>
</dbReference>
<feature type="domain" description="HTH lysR-type" evidence="5">
    <location>
        <begin position="1"/>
        <end position="58"/>
    </location>
</feature>
<evidence type="ECO:0000256" key="2">
    <source>
        <dbReference type="ARBA" id="ARBA00023015"/>
    </source>
</evidence>
<proteinExistence type="inferred from homology"/>
<reference evidence="6 7" key="1">
    <citation type="submission" date="2018-05" db="EMBL/GenBank/DDBJ databases">
        <title>Acuticoccus sediminis sp. nov., isolated from deep-sea sediment of Indian Ocean.</title>
        <authorList>
            <person name="Liu X."/>
            <person name="Lai Q."/>
            <person name="Du Y."/>
            <person name="Sun F."/>
            <person name="Zhang X."/>
            <person name="Wang S."/>
            <person name="Shao Z."/>
        </authorList>
    </citation>
    <scope>NUCLEOTIDE SEQUENCE [LARGE SCALE GENOMIC DNA]</scope>
    <source>
        <strain evidence="6 7">PTG4-2</strain>
    </source>
</reference>
<dbReference type="InterPro" id="IPR000847">
    <property type="entry name" value="LysR_HTH_N"/>
</dbReference>
<protein>
    <submittedName>
        <fullName evidence="6">LysR family transcriptional regulator</fullName>
    </submittedName>
</protein>
<dbReference type="RefSeq" id="WP_111343715.1">
    <property type="nucleotide sequence ID" value="NZ_QHHQ01000001.1"/>
</dbReference>
<dbReference type="Proteomes" id="UP000249590">
    <property type="component" value="Unassembled WGS sequence"/>
</dbReference>
<accession>A0A8B2P6V2</accession>
<keyword evidence="3" id="KW-0238">DNA-binding</keyword>
<dbReference type="Pfam" id="PF00126">
    <property type="entry name" value="HTH_1"/>
    <property type="match status" value="1"/>
</dbReference>
<dbReference type="OrthoDB" id="9787460at2"/>
<dbReference type="SUPFAM" id="SSF46785">
    <property type="entry name" value="Winged helix' DNA-binding domain"/>
    <property type="match status" value="1"/>
</dbReference>
<keyword evidence="7" id="KW-1185">Reference proteome</keyword>
<dbReference type="PRINTS" id="PR00039">
    <property type="entry name" value="HTHLYSR"/>
</dbReference>
<dbReference type="SUPFAM" id="SSF53850">
    <property type="entry name" value="Periplasmic binding protein-like II"/>
    <property type="match status" value="1"/>
</dbReference>